<dbReference type="EMBL" id="CP048685">
    <property type="protein sequence ID" value="QPJ63818.1"/>
    <property type="molecule type" value="Genomic_DNA"/>
</dbReference>
<dbReference type="KEGG" id="nli:G3M70_13735"/>
<dbReference type="PANTHER" id="PTHR11851:SF49">
    <property type="entry name" value="MITOCHONDRIAL-PROCESSING PEPTIDASE SUBUNIT ALPHA"/>
    <property type="match status" value="1"/>
</dbReference>
<proteinExistence type="inferred from homology"/>
<protein>
    <submittedName>
        <fullName evidence="4">Insulinase family protein</fullName>
    </submittedName>
</protein>
<evidence type="ECO:0000259" key="2">
    <source>
        <dbReference type="Pfam" id="PF00675"/>
    </source>
</evidence>
<evidence type="ECO:0000313" key="5">
    <source>
        <dbReference type="Proteomes" id="UP000594688"/>
    </source>
</evidence>
<evidence type="ECO:0000256" key="1">
    <source>
        <dbReference type="ARBA" id="ARBA00007261"/>
    </source>
</evidence>
<dbReference type="AlphaFoldDB" id="A0A7T0BZJ3"/>
<feature type="domain" description="Peptidase M16 N-terminal" evidence="2">
    <location>
        <begin position="5"/>
        <end position="142"/>
    </location>
</feature>
<comment type="similarity">
    <text evidence="1">Belongs to the peptidase M16 family.</text>
</comment>
<accession>A0A7T0BZJ3</accession>
<evidence type="ECO:0000259" key="3">
    <source>
        <dbReference type="Pfam" id="PF05193"/>
    </source>
</evidence>
<reference evidence="4 5" key="1">
    <citation type="submission" date="2020-02" db="EMBL/GenBank/DDBJ databases">
        <title>Genomic and physiological characterization of two novel Nitrospinaceae genera.</title>
        <authorList>
            <person name="Mueller A.J."/>
            <person name="Jung M.-Y."/>
            <person name="Strachan C.R."/>
            <person name="Herbold C.W."/>
            <person name="Kirkegaard R.H."/>
            <person name="Daims H."/>
        </authorList>
    </citation>
    <scope>NUCLEOTIDE SEQUENCE [LARGE SCALE GENOMIC DNA]</scope>
    <source>
        <strain evidence="4">EB</strain>
    </source>
</reference>
<dbReference type="InterPro" id="IPR011765">
    <property type="entry name" value="Pept_M16_N"/>
</dbReference>
<dbReference type="PANTHER" id="PTHR11851">
    <property type="entry name" value="METALLOPROTEASE"/>
    <property type="match status" value="1"/>
</dbReference>
<organism evidence="4 5">
    <name type="scientific">Candidatus Nitronauta litoralis</name>
    <dbReference type="NCBI Taxonomy" id="2705533"/>
    <lineage>
        <taxon>Bacteria</taxon>
        <taxon>Pseudomonadati</taxon>
        <taxon>Nitrospinota/Tectimicrobiota group</taxon>
        <taxon>Nitrospinota</taxon>
        <taxon>Nitrospinia</taxon>
        <taxon>Nitrospinales</taxon>
        <taxon>Nitrospinaceae</taxon>
        <taxon>Candidatus Nitronauta</taxon>
    </lineage>
</organism>
<dbReference type="InterPro" id="IPR050361">
    <property type="entry name" value="MPP/UQCRC_Complex"/>
</dbReference>
<sequence>MPHLHTVEISLMVRAGLRMETKENNGISHFLEHMLFRGNSRFPDSLSLNREFETIGRDLRAATHSEYTSFGFSPHLSFLDRAVELLAEFFDEPTFPGLELEREIILEECLEDLNDKGENININNLACQLLYEGDPLSWPTIGTEKTIQAIDTEMLKGYFEKFYNPGNSVLVGAGALQHDSFMELVHRHFGGWGRKGTVVTNEFFDLKEKQEKSAVLFQEDQDSQVQLQFCFRSRSYNHPDYFTLCLIGRIFDDGVCSRLQRSLREDRGLVYSVECRATSWSDTGTFDFDVQVSPEKARQVLEILYKEIKLFVDEGPTEEELAHVKNRYDFDLELDIDDPYKQIDRYGFPQLYSSVMSVEEEQKCMRAVTLDDCKRVAGEILIPESLNIVVVGPISKELKQEVKKIADAF</sequence>
<feature type="domain" description="Peptidase M16 C-terminal" evidence="3">
    <location>
        <begin position="150"/>
        <end position="327"/>
    </location>
</feature>
<gene>
    <name evidence="4" type="ORF">G3M70_13735</name>
</gene>
<dbReference type="Proteomes" id="UP000594688">
    <property type="component" value="Chromosome"/>
</dbReference>
<dbReference type="InterPro" id="IPR007863">
    <property type="entry name" value="Peptidase_M16_C"/>
</dbReference>
<name>A0A7T0BZJ3_9BACT</name>
<dbReference type="SUPFAM" id="SSF63411">
    <property type="entry name" value="LuxS/MPP-like metallohydrolase"/>
    <property type="match status" value="2"/>
</dbReference>
<evidence type="ECO:0000313" key="4">
    <source>
        <dbReference type="EMBL" id="QPJ63818.1"/>
    </source>
</evidence>
<dbReference type="InterPro" id="IPR011249">
    <property type="entry name" value="Metalloenz_LuxS/M16"/>
</dbReference>
<dbReference type="Gene3D" id="3.30.830.10">
    <property type="entry name" value="Metalloenzyme, LuxS/M16 peptidase-like"/>
    <property type="match status" value="2"/>
</dbReference>
<dbReference type="GO" id="GO:0046872">
    <property type="term" value="F:metal ion binding"/>
    <property type="evidence" value="ECO:0007669"/>
    <property type="project" value="InterPro"/>
</dbReference>
<dbReference type="Pfam" id="PF05193">
    <property type="entry name" value="Peptidase_M16_C"/>
    <property type="match status" value="1"/>
</dbReference>
<dbReference type="Pfam" id="PF00675">
    <property type="entry name" value="Peptidase_M16"/>
    <property type="match status" value="1"/>
</dbReference>